<keyword evidence="2" id="KW-1133">Transmembrane helix</keyword>
<keyword evidence="2" id="KW-0472">Membrane</keyword>
<keyword evidence="2" id="KW-0812">Transmembrane</keyword>
<evidence type="ECO:0000256" key="1">
    <source>
        <dbReference type="SAM" id="MobiDB-lite"/>
    </source>
</evidence>
<feature type="transmembrane region" description="Helical" evidence="2">
    <location>
        <begin position="348"/>
        <end position="369"/>
    </location>
</feature>
<evidence type="ECO:0000313" key="5">
    <source>
        <dbReference type="Proteomes" id="UP000664521"/>
    </source>
</evidence>
<dbReference type="OrthoDB" id="4225201at2759"/>
<reference evidence="4" key="1">
    <citation type="submission" date="2021-03" db="EMBL/GenBank/DDBJ databases">
        <authorList>
            <person name="Tagirdzhanova G."/>
        </authorList>
    </citation>
    <scope>NUCLEOTIDE SEQUENCE</scope>
</reference>
<dbReference type="EMBL" id="CAJPDS010000070">
    <property type="protein sequence ID" value="CAF9933837.1"/>
    <property type="molecule type" value="Genomic_DNA"/>
</dbReference>
<evidence type="ECO:0000313" key="4">
    <source>
        <dbReference type="EMBL" id="CAF9933837.1"/>
    </source>
</evidence>
<keyword evidence="3" id="KW-0732">Signal</keyword>
<accession>A0A8H3FZF8</accession>
<evidence type="ECO:0000256" key="2">
    <source>
        <dbReference type="SAM" id="Phobius"/>
    </source>
</evidence>
<organism evidence="4 5">
    <name type="scientific">Heterodermia speciosa</name>
    <dbReference type="NCBI Taxonomy" id="116794"/>
    <lineage>
        <taxon>Eukaryota</taxon>
        <taxon>Fungi</taxon>
        <taxon>Dikarya</taxon>
        <taxon>Ascomycota</taxon>
        <taxon>Pezizomycotina</taxon>
        <taxon>Lecanoromycetes</taxon>
        <taxon>OSLEUM clade</taxon>
        <taxon>Lecanoromycetidae</taxon>
        <taxon>Caliciales</taxon>
        <taxon>Physciaceae</taxon>
        <taxon>Heterodermia</taxon>
    </lineage>
</organism>
<protein>
    <submittedName>
        <fullName evidence="4">Uncharacterized protein</fullName>
    </submittedName>
</protein>
<gene>
    <name evidence="4" type="ORF">HETSPECPRED_009017</name>
</gene>
<dbReference type="AlphaFoldDB" id="A0A8H3FZF8"/>
<evidence type="ECO:0000256" key="3">
    <source>
        <dbReference type="SAM" id="SignalP"/>
    </source>
</evidence>
<keyword evidence="5" id="KW-1185">Reference proteome</keyword>
<proteinExistence type="predicted"/>
<feature type="chain" id="PRO_5034318258" evidence="3">
    <location>
        <begin position="19"/>
        <end position="568"/>
    </location>
</feature>
<feature type="compositionally biased region" description="Polar residues" evidence="1">
    <location>
        <begin position="312"/>
        <end position="338"/>
    </location>
</feature>
<feature type="signal peptide" evidence="3">
    <location>
        <begin position="1"/>
        <end position="18"/>
    </location>
</feature>
<dbReference type="Proteomes" id="UP000664521">
    <property type="component" value="Unassembled WGS sequence"/>
</dbReference>
<feature type="compositionally biased region" description="Polar residues" evidence="1">
    <location>
        <begin position="286"/>
        <end position="296"/>
    </location>
</feature>
<comment type="caution">
    <text evidence="4">The sequence shown here is derived from an EMBL/GenBank/DDBJ whole genome shotgun (WGS) entry which is preliminary data.</text>
</comment>
<feature type="compositionally biased region" description="Polar residues" evidence="1">
    <location>
        <begin position="518"/>
        <end position="527"/>
    </location>
</feature>
<feature type="region of interest" description="Disordered" evidence="1">
    <location>
        <begin position="277"/>
        <end position="338"/>
    </location>
</feature>
<feature type="region of interest" description="Disordered" evidence="1">
    <location>
        <begin position="448"/>
        <end position="541"/>
    </location>
</feature>
<name>A0A8H3FZF8_9LECA</name>
<sequence>MRGLTKAAALLSSTLARAFVVPEPASSSAVGSTAPVVEYHDSEAHLSFEIDHFQRQNSFGEDTNFTLEIKSSERPCGEDNLTFLGHELQSVWDGSSATGELSLSNSFPPILANWQIHCLYNTAPSARNGPNGDDVAQVLSFGIQRTRKDLNVGFTISYKQIGAPTVLQFSPRSTEWNDIESDTEYWRTPSSAFIVPHHTNDDEAEEKEYLLESATNKQNAFSGRFGKVTQYVIQQLANFRKTAAKVVQSCHTHLKNLGSSIHKAMAKICPDYKYEPQKEKHLDSPATGSFSPSNLPLQAHPSPLTEAAPPASTRSLHTPTASPTVNSAPHPTPSVSPFSSPATTPTHFLKLVTVAFLLFSLLTYIIIYIRDPRRRADRAARREERRNIKLYRRAAWRHWWQTRICALRHRGCPRSRGTGTCETWDEKRTRVLEQENILEAVAQHEIRTLRQATRPNRNRHTSNIAAAEEGRNDFLYQSDSDSSERRRRRRQSMSTLPGYESEGTLPPGYTTVIEDTPDSSVVSTSPRISRDGLGTLTDSEDGKSIEDFSLNSLNPNLNIRPVGYQVRR</sequence>